<gene>
    <name evidence="2" type="ORF">GCM10022403_096800</name>
</gene>
<feature type="region of interest" description="Disordered" evidence="1">
    <location>
        <begin position="1"/>
        <end position="30"/>
    </location>
</feature>
<keyword evidence="3" id="KW-1185">Reference proteome</keyword>
<evidence type="ECO:0000313" key="3">
    <source>
        <dbReference type="Proteomes" id="UP001501009"/>
    </source>
</evidence>
<reference evidence="3" key="1">
    <citation type="journal article" date="2019" name="Int. J. Syst. Evol. Microbiol.">
        <title>The Global Catalogue of Microorganisms (GCM) 10K type strain sequencing project: providing services to taxonomists for standard genome sequencing and annotation.</title>
        <authorList>
            <consortium name="The Broad Institute Genomics Platform"/>
            <consortium name="The Broad Institute Genome Sequencing Center for Infectious Disease"/>
            <person name="Wu L."/>
            <person name="Ma J."/>
        </authorList>
    </citation>
    <scope>NUCLEOTIDE SEQUENCE [LARGE SCALE GENOMIC DNA]</scope>
    <source>
        <strain evidence="3">JCM 17138</strain>
    </source>
</reference>
<protein>
    <submittedName>
        <fullName evidence="2">Uncharacterized protein</fullName>
    </submittedName>
</protein>
<dbReference type="Proteomes" id="UP001501009">
    <property type="component" value="Unassembled WGS sequence"/>
</dbReference>
<accession>A0ABP7JQV0</accession>
<evidence type="ECO:0000256" key="1">
    <source>
        <dbReference type="SAM" id="MobiDB-lite"/>
    </source>
</evidence>
<feature type="compositionally biased region" description="Polar residues" evidence="1">
    <location>
        <begin position="1"/>
        <end position="10"/>
    </location>
</feature>
<organism evidence="2 3">
    <name type="scientific">Streptomyces coacervatus</name>
    <dbReference type="NCBI Taxonomy" id="647381"/>
    <lineage>
        <taxon>Bacteria</taxon>
        <taxon>Bacillati</taxon>
        <taxon>Actinomycetota</taxon>
        <taxon>Actinomycetes</taxon>
        <taxon>Kitasatosporales</taxon>
        <taxon>Streptomycetaceae</taxon>
        <taxon>Streptomyces</taxon>
    </lineage>
</organism>
<proteinExistence type="predicted"/>
<sequence length="112" mass="11903">MTTNNFSGPTFGNFGDNGTFHMNAPVNAPAAQSSDPVALAAELIRQLRAEQPELAPQAEQVHRELVRAGEHNRQADQGRIRGWLETIQAGSTTTSGVLALVLSLGRAVGLPM</sequence>
<evidence type="ECO:0000313" key="2">
    <source>
        <dbReference type="EMBL" id="GAA3849852.1"/>
    </source>
</evidence>
<dbReference type="RefSeq" id="WP_275768604.1">
    <property type="nucleotide sequence ID" value="NZ_BAABDE010000052.1"/>
</dbReference>
<name>A0ABP7JQV0_9ACTN</name>
<comment type="caution">
    <text evidence="2">The sequence shown here is derived from an EMBL/GenBank/DDBJ whole genome shotgun (WGS) entry which is preliminary data.</text>
</comment>
<dbReference type="EMBL" id="BAABDE010000052">
    <property type="protein sequence ID" value="GAA3849852.1"/>
    <property type="molecule type" value="Genomic_DNA"/>
</dbReference>